<organism evidence="2 3">
    <name type="scientific">Tolypothrix bouteillei VB521301</name>
    <dbReference type="NCBI Taxonomy" id="1479485"/>
    <lineage>
        <taxon>Bacteria</taxon>
        <taxon>Bacillati</taxon>
        <taxon>Cyanobacteriota</taxon>
        <taxon>Cyanophyceae</taxon>
        <taxon>Nostocales</taxon>
        <taxon>Tolypothrichaceae</taxon>
        <taxon>Tolypothrix</taxon>
    </lineage>
</organism>
<proteinExistence type="predicted"/>
<dbReference type="RefSeq" id="WP_137986131.1">
    <property type="nucleotide sequence ID" value="NZ_JHEG04000001.1"/>
</dbReference>
<accession>A0A8S9T5J1</accession>
<evidence type="ECO:0000313" key="3">
    <source>
        <dbReference type="Proteomes" id="UP000029738"/>
    </source>
</evidence>
<comment type="caution">
    <text evidence="2">The sequence shown here is derived from an EMBL/GenBank/DDBJ whole genome shotgun (WGS) entry which is preliminary data.</text>
</comment>
<dbReference type="AlphaFoldDB" id="A0A8S9T5J1"/>
<dbReference type="Proteomes" id="UP000029738">
    <property type="component" value="Unassembled WGS sequence"/>
</dbReference>
<reference evidence="2" key="1">
    <citation type="journal article" date="2015" name="Genome Announc.">
        <title>Draft Genome Sequence of Tolypothrix boutellei Strain VB521301.</title>
        <authorList>
            <person name="Chandrababunaidu M.M."/>
            <person name="Singh D."/>
            <person name="Sen D."/>
            <person name="Bhan S."/>
            <person name="Das S."/>
            <person name="Gupta A."/>
            <person name="Adhikary S.P."/>
            <person name="Tripathy S."/>
        </authorList>
    </citation>
    <scope>NUCLEOTIDE SEQUENCE</scope>
    <source>
        <strain evidence="2">VB521301</strain>
    </source>
</reference>
<protein>
    <submittedName>
        <fullName evidence="2">Uncharacterized protein</fullName>
    </submittedName>
</protein>
<name>A0A8S9T5J1_9CYAN</name>
<feature type="region of interest" description="Disordered" evidence="1">
    <location>
        <begin position="25"/>
        <end position="61"/>
    </location>
</feature>
<keyword evidence="3" id="KW-1185">Reference proteome</keyword>
<sequence>MRRSPILQGLRIFLALDRRRETQQMPVNVGFRSSNATSLNGGNPPKFAIGGNPQAATSLRT</sequence>
<evidence type="ECO:0000256" key="1">
    <source>
        <dbReference type="SAM" id="MobiDB-lite"/>
    </source>
</evidence>
<evidence type="ECO:0000313" key="2">
    <source>
        <dbReference type="EMBL" id="KAF3887720.1"/>
    </source>
</evidence>
<reference evidence="2" key="2">
    <citation type="submission" date="2019-11" db="EMBL/GenBank/DDBJ databases">
        <title>Improved Assembly of Tolypothrix boutellei genome.</title>
        <authorList>
            <person name="Sarangi A.N."/>
            <person name="Mukherjee M."/>
            <person name="Ghosh S."/>
            <person name="Singh D."/>
            <person name="Das A."/>
            <person name="Kant S."/>
            <person name="Prusty A."/>
            <person name="Tripathy S."/>
        </authorList>
    </citation>
    <scope>NUCLEOTIDE SEQUENCE</scope>
    <source>
        <strain evidence="2">VB521301</strain>
    </source>
</reference>
<feature type="compositionally biased region" description="Polar residues" evidence="1">
    <location>
        <begin position="25"/>
        <end position="41"/>
    </location>
</feature>
<dbReference type="EMBL" id="JHEG04000001">
    <property type="protein sequence ID" value="KAF3887720.1"/>
    <property type="molecule type" value="Genomic_DNA"/>
</dbReference>
<gene>
    <name evidence="2" type="ORF">DA73_0400021145</name>
</gene>